<dbReference type="InterPro" id="IPR032880">
    <property type="entry name" value="CSC1/OSCA1-like_N"/>
</dbReference>
<reference evidence="14" key="2">
    <citation type="submission" date="2020-04" db="EMBL/GenBank/DDBJ databases">
        <authorList>
            <consortium name="NCBI Genome Project"/>
        </authorList>
    </citation>
    <scope>NUCLEOTIDE SEQUENCE</scope>
    <source>
        <strain evidence="14">CBS 342.82</strain>
    </source>
</reference>
<feature type="transmembrane region" description="Helical" evidence="8">
    <location>
        <begin position="20"/>
        <end position="41"/>
    </location>
</feature>
<keyword evidence="4 8" id="KW-0812">Transmembrane</keyword>
<dbReference type="PANTHER" id="PTHR13018">
    <property type="entry name" value="PROBABLE MEMBRANE PROTEIN DUF221-RELATED"/>
    <property type="match status" value="1"/>
</dbReference>
<dbReference type="InterPro" id="IPR045122">
    <property type="entry name" value="Csc1-like"/>
</dbReference>
<dbReference type="InterPro" id="IPR003864">
    <property type="entry name" value="CSC1/OSCA1-like_7TM"/>
</dbReference>
<dbReference type="OrthoDB" id="1076608at2759"/>
<feature type="region of interest" description="Disordered" evidence="7">
    <location>
        <begin position="261"/>
        <end position="287"/>
    </location>
</feature>
<gene>
    <name evidence="14" type="ORF">K489DRAFT_381358</name>
</gene>
<dbReference type="PANTHER" id="PTHR13018:SF26">
    <property type="entry name" value="DOMAIN PROTEIN, PUTATIVE (AFU_ORTHOLOGUE AFUA_5G10920)-RELATED"/>
    <property type="match status" value="1"/>
</dbReference>
<keyword evidence="5 8" id="KW-1133">Transmembrane helix</keyword>
<evidence type="ECO:0000259" key="11">
    <source>
        <dbReference type="Pfam" id="PF13967"/>
    </source>
</evidence>
<evidence type="ECO:0000313" key="13">
    <source>
        <dbReference type="Proteomes" id="UP000504637"/>
    </source>
</evidence>
<dbReference type="RefSeq" id="XP_033458399.1">
    <property type="nucleotide sequence ID" value="XM_033605099.1"/>
</dbReference>
<reference evidence="14" key="1">
    <citation type="submission" date="2020-01" db="EMBL/GenBank/DDBJ databases">
        <authorList>
            <consortium name="DOE Joint Genome Institute"/>
            <person name="Haridas S."/>
            <person name="Albert R."/>
            <person name="Binder M."/>
            <person name="Bloem J."/>
            <person name="Labutti K."/>
            <person name="Salamov A."/>
            <person name="Andreopoulos B."/>
            <person name="Baker S.E."/>
            <person name="Barry K."/>
            <person name="Bills G."/>
            <person name="Bluhm B.H."/>
            <person name="Cannon C."/>
            <person name="Castanera R."/>
            <person name="Culley D.E."/>
            <person name="Daum C."/>
            <person name="Ezra D."/>
            <person name="Gonzalez J.B."/>
            <person name="Henrissat B."/>
            <person name="Kuo A."/>
            <person name="Liang C."/>
            <person name="Lipzen A."/>
            <person name="Lutzoni F."/>
            <person name="Magnuson J."/>
            <person name="Mondo S."/>
            <person name="Nolan M."/>
            <person name="Ohm R."/>
            <person name="Pangilinan J."/>
            <person name="Park H.-J."/>
            <person name="Ramirez L."/>
            <person name="Alfaro M."/>
            <person name="Sun H."/>
            <person name="Tritt A."/>
            <person name="Yoshinaga Y."/>
            <person name="Zwiers L.-H."/>
            <person name="Turgeon B.G."/>
            <person name="Goodwin S.B."/>
            <person name="Spatafora J.W."/>
            <person name="Crous P.W."/>
            <person name="Grigoriev I.V."/>
        </authorList>
    </citation>
    <scope>NUCLEOTIDE SEQUENCE</scope>
    <source>
        <strain evidence="14">CBS 342.82</strain>
    </source>
</reference>
<reference evidence="14" key="3">
    <citation type="submission" date="2025-08" db="UniProtKB">
        <authorList>
            <consortium name="RefSeq"/>
        </authorList>
    </citation>
    <scope>IDENTIFICATION</scope>
    <source>
        <strain evidence="14">CBS 342.82</strain>
    </source>
</reference>
<evidence type="ECO:0000313" key="14">
    <source>
        <dbReference type="RefSeq" id="XP_033458399.1"/>
    </source>
</evidence>
<feature type="transmembrane region" description="Helical" evidence="8">
    <location>
        <begin position="100"/>
        <end position="119"/>
    </location>
</feature>
<dbReference type="Pfam" id="PF13967">
    <property type="entry name" value="RSN1_TM"/>
    <property type="match status" value="1"/>
</dbReference>
<evidence type="ECO:0000256" key="5">
    <source>
        <dbReference type="ARBA" id="ARBA00022989"/>
    </source>
</evidence>
<comment type="similarity">
    <text evidence="2">Belongs to the CSC1 (TC 1.A.17) family.</text>
</comment>
<feature type="transmembrane region" description="Helical" evidence="8">
    <location>
        <begin position="450"/>
        <end position="474"/>
    </location>
</feature>
<sequence length="882" mass="97431">MSASGQDKVQNQPPNSASGLVSTFVPAVAVAGAYLLVFLIFRTKFPRFYSPRSFLGTLPKESRSPKLNNGLFNWFGQFFRIDDQYVLNHHTIDGFLLLRFLKLSVLTCFVGCLITWPVLFPVNATGGGGQQQLDILSLSNVTNNYFKLFAHAGCAYLFFGFIMYMITRESIYYINLRQAYLMSPSYANRISSRTVLYTSVPEEFMDEAALRRVLGEGVRHVWFATDVEELEEKVEERDKTALKLEAAEVKLITTANKNRLKEAKKTQKKSKKDKSEAPVESDAAAVEAGGQSGDKYLTAKDRPTHKLKFLIGKKVDTIDWCRSELQKLIPEVDALQAKHRAFESTKLNSVFVEFDTLIHAQEAYQSLTHHQALHMSPRFAGMTPGEVIWNNLKIRWWERVIRGLVATALVVFIIIIWAPFIAVVGAISNINKIIETLPFLSFINKLPPSILGVVTGLLPTVILAVLLALVPVIMRLLAKVSGAPTKSAVELQAQSYFFGFLVFDGFIVLTLSSGALASIQSIIDQPSSAASLLAKSLPTASNFYINYFVLQGLASVAGILLSLVGLVLFLVLGKFLDNTPRKMYKRWITLSGLGWGTEFAKYTLFLVIAICYSCIAPLVLGFATVGLLFFYLAYRYNLLFVANADIDCKGLNYPRALQHVFVGLYVAEGCLIGLFAIATGTSVGAIGPLILMIILLVFTVLYQSSLNAALGPLITYLPKSIAAEEDRLQSLERGTANHVSNGATSDPVEAGIPTAEKTPSNAPATIQAPPAGKKAGLFARFLRPDVHSGYASMRALVPRNISVQYPEEIGRDAYYHPAVRSETPLLWIPRDRLGLSARAVRDSGKVIPITDEAAALDPDTNKILWDTERHAHPPIYEEKIYY</sequence>
<evidence type="ECO:0000256" key="1">
    <source>
        <dbReference type="ARBA" id="ARBA00004141"/>
    </source>
</evidence>
<keyword evidence="6 8" id="KW-0472">Membrane</keyword>
<dbReference type="Pfam" id="PF14703">
    <property type="entry name" value="PHM7_cyt"/>
    <property type="match status" value="1"/>
</dbReference>
<dbReference type="GO" id="GO:0005227">
    <property type="term" value="F:calcium-activated cation channel activity"/>
    <property type="evidence" value="ECO:0007669"/>
    <property type="project" value="InterPro"/>
</dbReference>
<organism evidence="14">
    <name type="scientific">Dissoconium aciculare CBS 342.82</name>
    <dbReference type="NCBI Taxonomy" id="1314786"/>
    <lineage>
        <taxon>Eukaryota</taxon>
        <taxon>Fungi</taxon>
        <taxon>Dikarya</taxon>
        <taxon>Ascomycota</taxon>
        <taxon>Pezizomycotina</taxon>
        <taxon>Dothideomycetes</taxon>
        <taxon>Dothideomycetidae</taxon>
        <taxon>Mycosphaerellales</taxon>
        <taxon>Dissoconiaceae</taxon>
        <taxon>Dissoconium</taxon>
    </lineage>
</organism>
<feature type="domain" description="CSC1/OSCA1-like N-terminal transmembrane" evidence="11">
    <location>
        <begin position="20"/>
        <end position="169"/>
    </location>
</feature>
<name>A0A6J3M0B8_9PEZI</name>
<dbReference type="Pfam" id="PF02714">
    <property type="entry name" value="RSN1_7TM"/>
    <property type="match status" value="1"/>
</dbReference>
<dbReference type="GeneID" id="54362899"/>
<evidence type="ECO:0000256" key="7">
    <source>
        <dbReference type="SAM" id="MobiDB-lite"/>
    </source>
</evidence>
<feature type="transmembrane region" description="Helical" evidence="8">
    <location>
        <begin position="685"/>
        <end position="702"/>
    </location>
</feature>
<evidence type="ECO:0000256" key="4">
    <source>
        <dbReference type="ARBA" id="ARBA00022692"/>
    </source>
</evidence>
<feature type="transmembrane region" description="Helical" evidence="8">
    <location>
        <begin position="403"/>
        <end position="430"/>
    </location>
</feature>
<evidence type="ECO:0000259" key="10">
    <source>
        <dbReference type="Pfam" id="PF12621"/>
    </source>
</evidence>
<feature type="domain" description="CSC1/OSCA1-like cytosolic" evidence="12">
    <location>
        <begin position="192"/>
        <end position="391"/>
    </location>
</feature>
<keyword evidence="13" id="KW-1185">Reference proteome</keyword>
<dbReference type="InterPro" id="IPR027815">
    <property type="entry name" value="CSC1/OSCA1-like_cyt"/>
</dbReference>
<dbReference type="Pfam" id="PF12621">
    <property type="entry name" value="PHM7_ext"/>
    <property type="match status" value="1"/>
</dbReference>
<feature type="transmembrane region" description="Helical" evidence="8">
    <location>
        <begin position="604"/>
        <end position="634"/>
    </location>
</feature>
<comment type="subcellular location">
    <subcellularLocation>
        <location evidence="1">Membrane</location>
        <topology evidence="1">Multi-pass membrane protein</topology>
    </subcellularLocation>
</comment>
<protein>
    <submittedName>
        <fullName evidence="14">DUF221-domain-containing protein</fullName>
    </submittedName>
</protein>
<keyword evidence="3" id="KW-0813">Transport</keyword>
<dbReference type="GO" id="GO:0005886">
    <property type="term" value="C:plasma membrane"/>
    <property type="evidence" value="ECO:0007669"/>
    <property type="project" value="TreeGrafter"/>
</dbReference>
<proteinExistence type="inferred from homology"/>
<feature type="transmembrane region" description="Helical" evidence="8">
    <location>
        <begin position="543"/>
        <end position="576"/>
    </location>
</feature>
<evidence type="ECO:0000259" key="12">
    <source>
        <dbReference type="Pfam" id="PF14703"/>
    </source>
</evidence>
<evidence type="ECO:0000256" key="8">
    <source>
        <dbReference type="SAM" id="Phobius"/>
    </source>
</evidence>
<feature type="domain" description="CSC1/OSCA1-like 7TM region" evidence="9">
    <location>
        <begin position="403"/>
        <end position="675"/>
    </location>
</feature>
<dbReference type="Proteomes" id="UP000504637">
    <property type="component" value="Unplaced"/>
</dbReference>
<feature type="transmembrane region" description="Helical" evidence="8">
    <location>
        <begin position="148"/>
        <end position="167"/>
    </location>
</feature>
<feature type="transmembrane region" description="Helical" evidence="8">
    <location>
        <begin position="660"/>
        <end position="678"/>
    </location>
</feature>
<evidence type="ECO:0000256" key="3">
    <source>
        <dbReference type="ARBA" id="ARBA00022448"/>
    </source>
</evidence>
<evidence type="ECO:0000256" key="2">
    <source>
        <dbReference type="ARBA" id="ARBA00007779"/>
    </source>
</evidence>
<accession>A0A6J3M0B8</accession>
<evidence type="ECO:0000256" key="6">
    <source>
        <dbReference type="ARBA" id="ARBA00023136"/>
    </source>
</evidence>
<feature type="transmembrane region" description="Helical" evidence="8">
    <location>
        <begin position="495"/>
        <end position="523"/>
    </location>
</feature>
<dbReference type="InterPro" id="IPR022257">
    <property type="entry name" value="PHM7_ext"/>
</dbReference>
<feature type="domain" description="10TM putative phosphate transporter extracellular tail" evidence="10">
    <location>
        <begin position="781"/>
        <end position="874"/>
    </location>
</feature>
<dbReference type="AlphaFoldDB" id="A0A6J3M0B8"/>
<evidence type="ECO:0000259" key="9">
    <source>
        <dbReference type="Pfam" id="PF02714"/>
    </source>
</evidence>